<keyword evidence="2" id="KW-1185">Reference proteome</keyword>
<evidence type="ECO:0000313" key="2">
    <source>
        <dbReference type="Proteomes" id="UP001580407"/>
    </source>
</evidence>
<evidence type="ECO:0008006" key="3">
    <source>
        <dbReference type="Google" id="ProtNLM"/>
    </source>
</evidence>
<sequence length="146" mass="14360">MTGVTGPTGPTVTANYQSLTGGDVTATTQQLYPLTGITSEGTAITLNPNGTLNLAPNQAYYVDFSMDARIPAGSAASANLTLDGNGVAGSGVGLNNSGSTVTIVGSLAGSSIVRTGATAGTLALNVQSGPQASSFNTPTFSVFKIA</sequence>
<organism evidence="1 2">
    <name type="scientific">Paenibacillus terreus</name>
    <dbReference type="NCBI Taxonomy" id="1387834"/>
    <lineage>
        <taxon>Bacteria</taxon>
        <taxon>Bacillati</taxon>
        <taxon>Bacillota</taxon>
        <taxon>Bacilli</taxon>
        <taxon>Bacillales</taxon>
        <taxon>Paenibacillaceae</taxon>
        <taxon>Paenibacillus</taxon>
    </lineage>
</organism>
<dbReference type="EMBL" id="JBHILM010000053">
    <property type="protein sequence ID" value="MFB5684988.1"/>
    <property type="molecule type" value="Genomic_DNA"/>
</dbReference>
<name>A0ABV5BH11_9BACL</name>
<proteinExistence type="predicted"/>
<comment type="caution">
    <text evidence="1">The sequence shown here is derived from an EMBL/GenBank/DDBJ whole genome shotgun (WGS) entry which is preliminary data.</text>
</comment>
<reference evidence="1 2" key="1">
    <citation type="submission" date="2024-09" db="EMBL/GenBank/DDBJ databases">
        <authorList>
            <person name="Ruan L."/>
        </authorList>
    </citation>
    <scope>NUCLEOTIDE SEQUENCE [LARGE SCALE GENOMIC DNA]</scope>
    <source>
        <strain evidence="1 2">D33</strain>
    </source>
</reference>
<accession>A0ABV5BH11</accession>
<protein>
    <recommendedName>
        <fullName evidence="3">BclA C-terminal domain-containing protein</fullName>
    </recommendedName>
</protein>
<gene>
    <name evidence="1" type="ORF">ACE3NQ_29175</name>
</gene>
<dbReference type="Proteomes" id="UP001580407">
    <property type="component" value="Unassembled WGS sequence"/>
</dbReference>
<dbReference type="RefSeq" id="WP_375528653.1">
    <property type="nucleotide sequence ID" value="NZ_JBHILM010000053.1"/>
</dbReference>
<evidence type="ECO:0000313" key="1">
    <source>
        <dbReference type="EMBL" id="MFB5684988.1"/>
    </source>
</evidence>